<keyword evidence="1" id="KW-0472">Membrane</keyword>
<evidence type="ECO:0000313" key="2">
    <source>
        <dbReference type="EMBL" id="ODQ58396.1"/>
    </source>
</evidence>
<sequence>MSDPADVIDAQDAVFEIYVRMNEEHEKDYCFNVGINDTFESLFKIFDSLKISLRPNIFHEQRPIGFKVSDSPGYLTDNGGLLFSYNADKFTKNVKLTDKISDHCWPGHLVLPIWREDYFTHYAIISLILVWLYTDLPDFISPTPGICLTNQISRALARVAVRFDYPQLAADLITETTPNSTSKTAQIIFFIFHIVKSLMIYLVLYSGLFNPYCLNPIKMHKIASNDKLDEKKKLELISLGWTGTRKATLDEYKEFYREYKIKEVGGIVKASKMGLFEKLKEPGVNLKFGEGFQSDLSNKTTLKDLEANPEKFILNFDWFALVGENYENYLATESTDKAQDVKNFRRYGPLVASDRIKKIVEGRKDKPELLKLAEGKS</sequence>
<keyword evidence="1" id="KW-0812">Transmembrane</keyword>
<organism evidence="2 3">
    <name type="scientific">Wickerhamomyces anomalus (strain ATCC 58044 / CBS 1984 / NCYC 433 / NRRL Y-366-8)</name>
    <name type="common">Yeast</name>
    <name type="synonym">Hansenula anomala</name>
    <dbReference type="NCBI Taxonomy" id="683960"/>
    <lineage>
        <taxon>Eukaryota</taxon>
        <taxon>Fungi</taxon>
        <taxon>Dikarya</taxon>
        <taxon>Ascomycota</taxon>
        <taxon>Saccharomycotina</taxon>
        <taxon>Saccharomycetes</taxon>
        <taxon>Phaffomycetales</taxon>
        <taxon>Wickerhamomycetaceae</taxon>
        <taxon>Wickerhamomyces</taxon>
    </lineage>
</organism>
<accession>A0A1E3NYX6</accession>
<keyword evidence="1" id="KW-1133">Transmembrane helix</keyword>
<dbReference type="EMBL" id="KV454212">
    <property type="protein sequence ID" value="ODQ58396.1"/>
    <property type="molecule type" value="Genomic_DNA"/>
</dbReference>
<evidence type="ECO:0000256" key="1">
    <source>
        <dbReference type="SAM" id="Phobius"/>
    </source>
</evidence>
<proteinExistence type="predicted"/>
<gene>
    <name evidence="2" type="ORF">WICANDRAFT_80540</name>
</gene>
<protein>
    <recommendedName>
        <fullName evidence="4">Glucose-signaling factor 2</fullName>
    </recommendedName>
</protein>
<name>A0A1E3NYX6_WICAA</name>
<keyword evidence="3" id="KW-1185">Reference proteome</keyword>
<dbReference type="AlphaFoldDB" id="A0A1E3NYX6"/>
<dbReference type="RefSeq" id="XP_019037603.1">
    <property type="nucleotide sequence ID" value="XM_019185082.1"/>
</dbReference>
<dbReference type="InterPro" id="IPR022757">
    <property type="entry name" value="Gsf2"/>
</dbReference>
<evidence type="ECO:0000313" key="3">
    <source>
        <dbReference type="Proteomes" id="UP000094112"/>
    </source>
</evidence>
<reference evidence="2 3" key="1">
    <citation type="journal article" date="2016" name="Proc. Natl. Acad. Sci. U.S.A.">
        <title>Comparative genomics of biotechnologically important yeasts.</title>
        <authorList>
            <person name="Riley R."/>
            <person name="Haridas S."/>
            <person name="Wolfe K.H."/>
            <person name="Lopes M.R."/>
            <person name="Hittinger C.T."/>
            <person name="Goeker M."/>
            <person name="Salamov A.A."/>
            <person name="Wisecaver J.H."/>
            <person name="Long T.M."/>
            <person name="Calvey C.H."/>
            <person name="Aerts A.L."/>
            <person name="Barry K.W."/>
            <person name="Choi C."/>
            <person name="Clum A."/>
            <person name="Coughlan A.Y."/>
            <person name="Deshpande S."/>
            <person name="Douglass A.P."/>
            <person name="Hanson S.J."/>
            <person name="Klenk H.-P."/>
            <person name="LaButti K.M."/>
            <person name="Lapidus A."/>
            <person name="Lindquist E.A."/>
            <person name="Lipzen A.M."/>
            <person name="Meier-Kolthoff J.P."/>
            <person name="Ohm R.A."/>
            <person name="Otillar R.P."/>
            <person name="Pangilinan J.L."/>
            <person name="Peng Y."/>
            <person name="Rokas A."/>
            <person name="Rosa C.A."/>
            <person name="Scheuner C."/>
            <person name="Sibirny A.A."/>
            <person name="Slot J.C."/>
            <person name="Stielow J.B."/>
            <person name="Sun H."/>
            <person name="Kurtzman C.P."/>
            <person name="Blackwell M."/>
            <person name="Grigoriev I.V."/>
            <person name="Jeffries T.W."/>
        </authorList>
    </citation>
    <scope>NUCLEOTIDE SEQUENCE [LARGE SCALE GENOMIC DNA]</scope>
    <source>
        <strain evidence="3">ATCC 58044 / CBS 1984 / NCYC 433 / NRRL Y-366-8</strain>
    </source>
</reference>
<dbReference type="GeneID" id="30202328"/>
<dbReference type="Pfam" id="PF11055">
    <property type="entry name" value="Gsf2"/>
    <property type="match status" value="1"/>
</dbReference>
<dbReference type="OrthoDB" id="4076669at2759"/>
<feature type="transmembrane region" description="Helical" evidence="1">
    <location>
        <begin position="187"/>
        <end position="209"/>
    </location>
</feature>
<dbReference type="Proteomes" id="UP000094112">
    <property type="component" value="Unassembled WGS sequence"/>
</dbReference>
<dbReference type="STRING" id="683960.A0A1E3NYX6"/>
<evidence type="ECO:0008006" key="4">
    <source>
        <dbReference type="Google" id="ProtNLM"/>
    </source>
</evidence>